<sequence length="294" mass="33797">MFKQLKTFKCVYESQSFSKASKKMYISQPAVSSQISYLEEKLGGVRLFNRNGRKEITITPSGDLLYQKTLDLLDLWQDTKEQVSALNQENQAHCLCKIGASQTVASTIFPQILPWLQEEFPAVEFEVMVANSEVILEKVENRFLHFGFIEKAMSTTTLSRREVMTDELVLAGDPSSSLWLLREEHSGSFYYANQYLENQNITPDKKVVLASNELIVDYLKKGMGQAIISKRYMTDKIPYTTLNQNYVRNFYLVNRKLFSNDSYLSIHNYLLKILEGLEKVSLEKDTVLENSSTK</sequence>
<reference evidence="6 7" key="1">
    <citation type="journal article" date="2015" name="Genome Announc.">
        <title>Expanding the biotechnology potential of lactobacilli through comparative genomics of 213 strains and associated genera.</title>
        <authorList>
            <person name="Sun Z."/>
            <person name="Harris H.M."/>
            <person name="McCann A."/>
            <person name="Guo C."/>
            <person name="Argimon S."/>
            <person name="Zhang W."/>
            <person name="Yang X."/>
            <person name="Jeffery I.B."/>
            <person name="Cooney J.C."/>
            <person name="Kagawa T.F."/>
            <person name="Liu W."/>
            <person name="Song Y."/>
            <person name="Salvetti E."/>
            <person name="Wrobel A."/>
            <person name="Rasinkangas P."/>
            <person name="Parkhill J."/>
            <person name="Rea M.C."/>
            <person name="O'Sullivan O."/>
            <person name="Ritari J."/>
            <person name="Douillard F.P."/>
            <person name="Paul Ross R."/>
            <person name="Yang R."/>
            <person name="Briner A.E."/>
            <person name="Felis G.E."/>
            <person name="de Vos W.M."/>
            <person name="Barrangou R."/>
            <person name="Klaenhammer T.R."/>
            <person name="Caufield P.W."/>
            <person name="Cui Y."/>
            <person name="Zhang H."/>
            <person name="O'Toole P.W."/>
        </authorList>
    </citation>
    <scope>NUCLEOTIDE SEQUENCE [LARGE SCALE GENOMIC DNA]</scope>
    <source>
        <strain evidence="6 7">DSM 20623</strain>
    </source>
</reference>
<dbReference type="EMBL" id="JQBS01000017">
    <property type="protein sequence ID" value="KRN57010.1"/>
    <property type="molecule type" value="Genomic_DNA"/>
</dbReference>
<dbReference type="GO" id="GO:0000976">
    <property type="term" value="F:transcription cis-regulatory region binding"/>
    <property type="evidence" value="ECO:0007669"/>
    <property type="project" value="TreeGrafter"/>
</dbReference>
<dbReference type="Pfam" id="PF03466">
    <property type="entry name" value="LysR_substrate"/>
    <property type="match status" value="1"/>
</dbReference>
<dbReference type="InterPro" id="IPR036390">
    <property type="entry name" value="WH_DNA-bd_sf"/>
</dbReference>
<dbReference type="PROSITE" id="PS50931">
    <property type="entry name" value="HTH_LYSR"/>
    <property type="match status" value="1"/>
</dbReference>
<evidence type="ECO:0000256" key="1">
    <source>
        <dbReference type="ARBA" id="ARBA00009437"/>
    </source>
</evidence>
<evidence type="ECO:0000256" key="2">
    <source>
        <dbReference type="ARBA" id="ARBA00023015"/>
    </source>
</evidence>
<keyword evidence="7" id="KW-1185">Reference proteome</keyword>
<dbReference type="GO" id="GO:0003700">
    <property type="term" value="F:DNA-binding transcription factor activity"/>
    <property type="evidence" value="ECO:0007669"/>
    <property type="project" value="InterPro"/>
</dbReference>
<keyword evidence="2" id="KW-0805">Transcription regulation</keyword>
<dbReference type="PATRIC" id="fig|1449336.4.peg.676"/>
<dbReference type="InterPro" id="IPR000847">
    <property type="entry name" value="LysR_HTH_N"/>
</dbReference>
<evidence type="ECO:0000256" key="4">
    <source>
        <dbReference type="ARBA" id="ARBA00023163"/>
    </source>
</evidence>
<feature type="domain" description="HTH lysR-type" evidence="5">
    <location>
        <begin position="1"/>
        <end position="59"/>
    </location>
</feature>
<dbReference type="InterPro" id="IPR005119">
    <property type="entry name" value="LysR_subst-bd"/>
</dbReference>
<evidence type="ECO:0000313" key="6">
    <source>
        <dbReference type="EMBL" id="KRN57010.1"/>
    </source>
</evidence>
<dbReference type="FunFam" id="1.10.10.10:FF:000001">
    <property type="entry name" value="LysR family transcriptional regulator"/>
    <property type="match status" value="1"/>
</dbReference>
<evidence type="ECO:0000313" key="7">
    <source>
        <dbReference type="Proteomes" id="UP000051658"/>
    </source>
</evidence>
<organism evidence="6 7">
    <name type="scientific">Carnobacterium divergens DSM 20623</name>
    <dbReference type="NCBI Taxonomy" id="1449336"/>
    <lineage>
        <taxon>Bacteria</taxon>
        <taxon>Bacillati</taxon>
        <taxon>Bacillota</taxon>
        <taxon>Bacilli</taxon>
        <taxon>Lactobacillales</taxon>
        <taxon>Carnobacteriaceae</taxon>
        <taxon>Carnobacterium</taxon>
    </lineage>
</organism>
<dbReference type="InterPro" id="IPR036388">
    <property type="entry name" value="WH-like_DNA-bd_sf"/>
</dbReference>
<keyword evidence="3" id="KW-0238">DNA-binding</keyword>
<proteinExistence type="inferred from homology"/>
<dbReference type="GeneID" id="89587951"/>
<evidence type="ECO:0000259" key="5">
    <source>
        <dbReference type="PROSITE" id="PS50931"/>
    </source>
</evidence>
<dbReference type="Gene3D" id="3.40.190.290">
    <property type="match status" value="1"/>
</dbReference>
<dbReference type="eggNOG" id="COG0583">
    <property type="taxonomic scope" value="Bacteria"/>
</dbReference>
<dbReference type="Proteomes" id="UP000051658">
    <property type="component" value="Unassembled WGS sequence"/>
</dbReference>
<evidence type="ECO:0000256" key="3">
    <source>
        <dbReference type="ARBA" id="ARBA00023125"/>
    </source>
</evidence>
<dbReference type="Gene3D" id="1.10.10.10">
    <property type="entry name" value="Winged helix-like DNA-binding domain superfamily/Winged helix DNA-binding domain"/>
    <property type="match status" value="1"/>
</dbReference>
<dbReference type="Pfam" id="PF00126">
    <property type="entry name" value="HTH_1"/>
    <property type="match status" value="1"/>
</dbReference>
<accession>A0A0R2HWC0</accession>
<gene>
    <name evidence="6" type="ORF">IV74_GL000660</name>
</gene>
<dbReference type="PANTHER" id="PTHR30126:SF40">
    <property type="entry name" value="HTH-TYPE TRANSCRIPTIONAL REGULATOR GLTR"/>
    <property type="match status" value="1"/>
</dbReference>
<dbReference type="SUPFAM" id="SSF53850">
    <property type="entry name" value="Periplasmic binding protein-like II"/>
    <property type="match status" value="1"/>
</dbReference>
<comment type="caution">
    <text evidence="6">The sequence shown here is derived from an EMBL/GenBank/DDBJ whole genome shotgun (WGS) entry which is preliminary data.</text>
</comment>
<dbReference type="SUPFAM" id="SSF46785">
    <property type="entry name" value="Winged helix' DNA-binding domain"/>
    <property type="match status" value="1"/>
</dbReference>
<protein>
    <submittedName>
        <fullName evidence="6">Transcriptional regulator</fullName>
    </submittedName>
</protein>
<keyword evidence="4" id="KW-0804">Transcription</keyword>
<dbReference type="AlphaFoldDB" id="A0A0R2HWC0"/>
<name>A0A0R2HWC0_CARDV</name>
<dbReference type="PANTHER" id="PTHR30126">
    <property type="entry name" value="HTH-TYPE TRANSCRIPTIONAL REGULATOR"/>
    <property type="match status" value="1"/>
</dbReference>
<comment type="similarity">
    <text evidence="1">Belongs to the LysR transcriptional regulatory family.</text>
</comment>
<dbReference type="RefSeq" id="WP_051915693.1">
    <property type="nucleotide sequence ID" value="NZ_JQBS01000017.1"/>
</dbReference>